<keyword evidence="3" id="KW-0813">Transport</keyword>
<dbReference type="InterPro" id="IPR000914">
    <property type="entry name" value="SBP_5_dom"/>
</dbReference>
<accession>A0A173S2K4</accession>
<dbReference type="GO" id="GO:0015833">
    <property type="term" value="P:peptide transport"/>
    <property type="evidence" value="ECO:0007669"/>
    <property type="project" value="TreeGrafter"/>
</dbReference>
<evidence type="ECO:0000256" key="4">
    <source>
        <dbReference type="ARBA" id="ARBA00022729"/>
    </source>
</evidence>
<evidence type="ECO:0000256" key="2">
    <source>
        <dbReference type="ARBA" id="ARBA00005695"/>
    </source>
</evidence>
<feature type="domain" description="Solute-binding protein family 5" evidence="6">
    <location>
        <begin position="96"/>
        <end position="448"/>
    </location>
</feature>
<name>A0A173S2K4_9FIRM</name>
<comment type="subcellular location">
    <subcellularLocation>
        <location evidence="1">Cell envelope</location>
    </subcellularLocation>
</comment>
<evidence type="ECO:0000256" key="1">
    <source>
        <dbReference type="ARBA" id="ARBA00004196"/>
    </source>
</evidence>
<dbReference type="PROSITE" id="PS51257">
    <property type="entry name" value="PROKAR_LIPOPROTEIN"/>
    <property type="match status" value="1"/>
</dbReference>
<dbReference type="Gene3D" id="3.40.190.10">
    <property type="entry name" value="Periplasmic binding protein-like II"/>
    <property type="match status" value="1"/>
</dbReference>
<dbReference type="RefSeq" id="WP_055156030.1">
    <property type="nucleotide sequence ID" value="NZ_CYXR01000006.1"/>
</dbReference>
<protein>
    <submittedName>
        <fullName evidence="7">Hemin-binding lipoprotein</fullName>
    </submittedName>
</protein>
<evidence type="ECO:0000259" key="6">
    <source>
        <dbReference type="Pfam" id="PF00496"/>
    </source>
</evidence>
<dbReference type="AlphaFoldDB" id="A0A173S2K4"/>
<evidence type="ECO:0000313" key="8">
    <source>
        <dbReference type="Proteomes" id="UP000095727"/>
    </source>
</evidence>
<dbReference type="GO" id="GO:1904680">
    <property type="term" value="F:peptide transmembrane transporter activity"/>
    <property type="evidence" value="ECO:0007669"/>
    <property type="project" value="TreeGrafter"/>
</dbReference>
<evidence type="ECO:0000256" key="5">
    <source>
        <dbReference type="SAM" id="SignalP"/>
    </source>
</evidence>
<dbReference type="Proteomes" id="UP000095727">
    <property type="component" value="Unassembled WGS sequence"/>
</dbReference>
<keyword evidence="4 5" id="KW-0732">Signal</keyword>
<dbReference type="GO" id="GO:0043190">
    <property type="term" value="C:ATP-binding cassette (ABC) transporter complex"/>
    <property type="evidence" value="ECO:0007669"/>
    <property type="project" value="InterPro"/>
</dbReference>
<sequence length="538" mass="59855">MKKRNKLVAVLLSCCMAVALFAGCGNNDKGTAENDNNQGEQIEVSEEDKYGGTLRIGMAAVANNIDPVKYTGVYETAIIENIGDTLVVYSDDLSEFLPSLATEWEVNEAGNEYTFKLREDVYFHPGKFQDGRQMTAEDVKYSLERSHNESALARLAMLDHCEVIDDFTVKCVLPNPDASFLPALTNGGNVIVPKEEVEGWGDEFGAHFVGTGPFMMKEWKTDEAVEFVRSENFWGGDVYLDGLNFVYITDINQRVNALKNGDIDIACDLAGEGIEEIKADNNLVMSQEPGMGVNYIYFNMENGPTADIKVRKALQMAVDRDAMCVALYQYGECSPAYLPLPPASWGYDESLEDLVPKYDVEGAKKLLAEAGYPEGFELEYYTSDSASSKKIGEILQQFCAKVNVKVNIHQASWGTFSEIGASGNADAIGMSWTWFPDPYFYLNKMFHEESLGTLGNGQQFNIPEVNELLDKAVEVSDQEERAKLYKEALKLIVEQYPQIDYCLANINTGLNKKVQNYVVRPDKTIEIAGDGHNVWLAK</sequence>
<dbReference type="CDD" id="cd00995">
    <property type="entry name" value="PBP2_NikA_DppA_OppA_like"/>
    <property type="match status" value="1"/>
</dbReference>
<dbReference type="PIRSF" id="PIRSF002741">
    <property type="entry name" value="MppA"/>
    <property type="match status" value="1"/>
</dbReference>
<feature type="chain" id="PRO_5039364774" evidence="5">
    <location>
        <begin position="23"/>
        <end position="538"/>
    </location>
</feature>
<dbReference type="Pfam" id="PF00496">
    <property type="entry name" value="SBP_bac_5"/>
    <property type="match status" value="1"/>
</dbReference>
<feature type="signal peptide" evidence="5">
    <location>
        <begin position="1"/>
        <end position="22"/>
    </location>
</feature>
<dbReference type="InterPro" id="IPR039424">
    <property type="entry name" value="SBP_5"/>
</dbReference>
<dbReference type="SUPFAM" id="SSF53850">
    <property type="entry name" value="Periplasmic binding protein-like II"/>
    <property type="match status" value="1"/>
</dbReference>
<evidence type="ECO:0000256" key="3">
    <source>
        <dbReference type="ARBA" id="ARBA00022448"/>
    </source>
</evidence>
<organism evidence="7 8">
    <name type="scientific">Coprococcus comes</name>
    <dbReference type="NCBI Taxonomy" id="410072"/>
    <lineage>
        <taxon>Bacteria</taxon>
        <taxon>Bacillati</taxon>
        <taxon>Bacillota</taxon>
        <taxon>Clostridia</taxon>
        <taxon>Lachnospirales</taxon>
        <taxon>Lachnospiraceae</taxon>
        <taxon>Coprococcus</taxon>
    </lineage>
</organism>
<comment type="similarity">
    <text evidence="2">Belongs to the bacterial solute-binding protein 5 family.</text>
</comment>
<reference evidence="7 8" key="1">
    <citation type="submission" date="2015-09" db="EMBL/GenBank/DDBJ databases">
        <authorList>
            <consortium name="Pathogen Informatics"/>
        </authorList>
    </citation>
    <scope>NUCLEOTIDE SEQUENCE [LARGE SCALE GENOMIC DNA]</scope>
    <source>
        <strain evidence="7 8">2789STDY5834962</strain>
    </source>
</reference>
<keyword evidence="7" id="KW-0449">Lipoprotein</keyword>
<evidence type="ECO:0000313" key="7">
    <source>
        <dbReference type="EMBL" id="CUM84127.1"/>
    </source>
</evidence>
<dbReference type="InterPro" id="IPR030678">
    <property type="entry name" value="Peptide/Ni-bd"/>
</dbReference>
<dbReference type="PANTHER" id="PTHR30290">
    <property type="entry name" value="PERIPLASMIC BINDING COMPONENT OF ABC TRANSPORTER"/>
    <property type="match status" value="1"/>
</dbReference>
<dbReference type="GO" id="GO:0030313">
    <property type="term" value="C:cell envelope"/>
    <property type="evidence" value="ECO:0007669"/>
    <property type="project" value="UniProtKB-SubCell"/>
</dbReference>
<dbReference type="EMBL" id="CYXR01000006">
    <property type="protein sequence ID" value="CUM84127.1"/>
    <property type="molecule type" value="Genomic_DNA"/>
</dbReference>
<dbReference type="PANTHER" id="PTHR30290:SF10">
    <property type="entry name" value="PERIPLASMIC OLIGOPEPTIDE-BINDING PROTEIN-RELATED"/>
    <property type="match status" value="1"/>
</dbReference>
<gene>
    <name evidence="7" type="primary">hbpA</name>
    <name evidence="7" type="ORF">ERS852574_01047</name>
</gene>
<dbReference type="GO" id="GO:0042597">
    <property type="term" value="C:periplasmic space"/>
    <property type="evidence" value="ECO:0007669"/>
    <property type="project" value="UniProtKB-ARBA"/>
</dbReference>
<proteinExistence type="inferred from homology"/>
<dbReference type="Gene3D" id="3.10.105.10">
    <property type="entry name" value="Dipeptide-binding Protein, Domain 3"/>
    <property type="match status" value="1"/>
</dbReference>